<keyword evidence="2" id="KW-1185">Reference proteome</keyword>
<dbReference type="AlphaFoldDB" id="A0A5C3QZ79"/>
<evidence type="ECO:0000313" key="2">
    <source>
        <dbReference type="Proteomes" id="UP000305067"/>
    </source>
</evidence>
<organism evidence="1 2">
    <name type="scientific">Pterulicium gracile</name>
    <dbReference type="NCBI Taxonomy" id="1884261"/>
    <lineage>
        <taxon>Eukaryota</taxon>
        <taxon>Fungi</taxon>
        <taxon>Dikarya</taxon>
        <taxon>Basidiomycota</taxon>
        <taxon>Agaricomycotina</taxon>
        <taxon>Agaricomycetes</taxon>
        <taxon>Agaricomycetidae</taxon>
        <taxon>Agaricales</taxon>
        <taxon>Pleurotineae</taxon>
        <taxon>Pterulaceae</taxon>
        <taxon>Pterulicium</taxon>
    </lineage>
</organism>
<name>A0A5C3QZ79_9AGAR</name>
<dbReference type="EMBL" id="ML178815">
    <property type="protein sequence ID" value="TFL06647.1"/>
    <property type="molecule type" value="Genomic_DNA"/>
</dbReference>
<dbReference type="Proteomes" id="UP000305067">
    <property type="component" value="Unassembled WGS sequence"/>
</dbReference>
<gene>
    <name evidence="1" type="ORF">BDV98DRAFT_579573</name>
</gene>
<proteinExistence type="predicted"/>
<sequence length="166" mass="18453">MTGCVIVSFRRAQKKHKLRRCTWQRKLVPNEAAGGVPCTVLELLDVVIRLEGRSILVVEPLHVRRRDDKFEIGSRGSAGVDTRFRARLHGPSGFIRVGEGDSTEAMSRGCYRWGTYLQEQAPTPAMIAPDVKEVVWVQLTAKFCSAGDQNHHGKMEGGNHFVAANL</sequence>
<protein>
    <submittedName>
        <fullName evidence="1">Uncharacterized protein</fullName>
    </submittedName>
</protein>
<evidence type="ECO:0000313" key="1">
    <source>
        <dbReference type="EMBL" id="TFL06647.1"/>
    </source>
</evidence>
<accession>A0A5C3QZ79</accession>
<reference evidence="1 2" key="1">
    <citation type="journal article" date="2019" name="Nat. Ecol. Evol.">
        <title>Megaphylogeny resolves global patterns of mushroom evolution.</title>
        <authorList>
            <person name="Varga T."/>
            <person name="Krizsan K."/>
            <person name="Foldi C."/>
            <person name="Dima B."/>
            <person name="Sanchez-Garcia M."/>
            <person name="Sanchez-Ramirez S."/>
            <person name="Szollosi G.J."/>
            <person name="Szarkandi J.G."/>
            <person name="Papp V."/>
            <person name="Albert L."/>
            <person name="Andreopoulos W."/>
            <person name="Angelini C."/>
            <person name="Antonin V."/>
            <person name="Barry K.W."/>
            <person name="Bougher N.L."/>
            <person name="Buchanan P."/>
            <person name="Buyck B."/>
            <person name="Bense V."/>
            <person name="Catcheside P."/>
            <person name="Chovatia M."/>
            <person name="Cooper J."/>
            <person name="Damon W."/>
            <person name="Desjardin D."/>
            <person name="Finy P."/>
            <person name="Geml J."/>
            <person name="Haridas S."/>
            <person name="Hughes K."/>
            <person name="Justo A."/>
            <person name="Karasinski D."/>
            <person name="Kautmanova I."/>
            <person name="Kiss B."/>
            <person name="Kocsube S."/>
            <person name="Kotiranta H."/>
            <person name="LaButti K.M."/>
            <person name="Lechner B.E."/>
            <person name="Liimatainen K."/>
            <person name="Lipzen A."/>
            <person name="Lukacs Z."/>
            <person name="Mihaltcheva S."/>
            <person name="Morgado L.N."/>
            <person name="Niskanen T."/>
            <person name="Noordeloos M.E."/>
            <person name="Ohm R.A."/>
            <person name="Ortiz-Santana B."/>
            <person name="Ovrebo C."/>
            <person name="Racz N."/>
            <person name="Riley R."/>
            <person name="Savchenko A."/>
            <person name="Shiryaev A."/>
            <person name="Soop K."/>
            <person name="Spirin V."/>
            <person name="Szebenyi C."/>
            <person name="Tomsovsky M."/>
            <person name="Tulloss R.E."/>
            <person name="Uehling J."/>
            <person name="Grigoriev I.V."/>
            <person name="Vagvolgyi C."/>
            <person name="Papp T."/>
            <person name="Martin F.M."/>
            <person name="Miettinen O."/>
            <person name="Hibbett D.S."/>
            <person name="Nagy L.G."/>
        </authorList>
    </citation>
    <scope>NUCLEOTIDE SEQUENCE [LARGE SCALE GENOMIC DNA]</scope>
    <source>
        <strain evidence="1 2">CBS 309.79</strain>
    </source>
</reference>